<keyword evidence="3" id="KW-1185">Reference proteome</keyword>
<reference evidence="2 3" key="1">
    <citation type="submission" date="2020-02" db="EMBL/GenBank/DDBJ databases">
        <authorList>
            <person name="Ma Q."/>
            <person name="Huang Y."/>
            <person name="Song X."/>
            <person name="Pei D."/>
        </authorList>
    </citation>
    <scope>NUCLEOTIDE SEQUENCE [LARGE SCALE GENOMIC DNA]</scope>
    <source>
        <strain evidence="2">Sxm20200214</strain>
        <tissue evidence="2">Leaf</tissue>
    </source>
</reference>
<accession>A0A8X7S0G0</accession>
<evidence type="ECO:0000256" key="1">
    <source>
        <dbReference type="SAM" id="MobiDB-lite"/>
    </source>
</evidence>
<name>A0A8X7S0G0_BRACI</name>
<dbReference type="OrthoDB" id="1113843at2759"/>
<evidence type="ECO:0000313" key="3">
    <source>
        <dbReference type="Proteomes" id="UP000886595"/>
    </source>
</evidence>
<dbReference type="EMBL" id="JAAMPC010000008">
    <property type="protein sequence ID" value="KAG2298264.1"/>
    <property type="molecule type" value="Genomic_DNA"/>
</dbReference>
<feature type="compositionally biased region" description="Basic and acidic residues" evidence="1">
    <location>
        <begin position="15"/>
        <end position="25"/>
    </location>
</feature>
<sequence length="166" mass="18606">MSSRLSDPCSGNTGGDDRVSAKDRLSVQTQHTSKAGQADSTSNSKRLQEVEIRYLEDTPIPPQAGITTRPSCSNVFDSGRLGPCERSPIRTLSEDRIHVSLRCPNQRVVIWKMIPSSLIYQCLRKRKGRESWIKLRKREQGLAQARGLLLKEVESQKPMNLLVGSF</sequence>
<proteinExistence type="predicted"/>
<dbReference type="Proteomes" id="UP000886595">
    <property type="component" value="Unassembled WGS sequence"/>
</dbReference>
<evidence type="ECO:0000313" key="2">
    <source>
        <dbReference type="EMBL" id="KAG2298264.1"/>
    </source>
</evidence>
<comment type="caution">
    <text evidence="2">The sequence shown here is derived from an EMBL/GenBank/DDBJ whole genome shotgun (WGS) entry which is preliminary data.</text>
</comment>
<protein>
    <submittedName>
        <fullName evidence="2">Uncharacterized protein</fullName>
    </submittedName>
</protein>
<gene>
    <name evidence="2" type="ORF">Bca52824_034736</name>
</gene>
<organism evidence="2 3">
    <name type="scientific">Brassica carinata</name>
    <name type="common">Ethiopian mustard</name>
    <name type="synonym">Abyssinian cabbage</name>
    <dbReference type="NCBI Taxonomy" id="52824"/>
    <lineage>
        <taxon>Eukaryota</taxon>
        <taxon>Viridiplantae</taxon>
        <taxon>Streptophyta</taxon>
        <taxon>Embryophyta</taxon>
        <taxon>Tracheophyta</taxon>
        <taxon>Spermatophyta</taxon>
        <taxon>Magnoliopsida</taxon>
        <taxon>eudicotyledons</taxon>
        <taxon>Gunneridae</taxon>
        <taxon>Pentapetalae</taxon>
        <taxon>rosids</taxon>
        <taxon>malvids</taxon>
        <taxon>Brassicales</taxon>
        <taxon>Brassicaceae</taxon>
        <taxon>Brassiceae</taxon>
        <taxon>Brassica</taxon>
    </lineage>
</organism>
<feature type="compositionally biased region" description="Polar residues" evidence="1">
    <location>
        <begin position="1"/>
        <end position="11"/>
    </location>
</feature>
<feature type="compositionally biased region" description="Polar residues" evidence="1">
    <location>
        <begin position="26"/>
        <end position="44"/>
    </location>
</feature>
<dbReference type="AlphaFoldDB" id="A0A8X7S0G0"/>
<feature type="region of interest" description="Disordered" evidence="1">
    <location>
        <begin position="1"/>
        <end position="44"/>
    </location>
</feature>